<evidence type="ECO:0000313" key="1">
    <source>
        <dbReference type="EMBL" id="QHT90619.1"/>
    </source>
</evidence>
<organism evidence="1">
    <name type="scientific">viral metagenome</name>
    <dbReference type="NCBI Taxonomy" id="1070528"/>
    <lineage>
        <taxon>unclassified sequences</taxon>
        <taxon>metagenomes</taxon>
        <taxon>organismal metagenomes</taxon>
    </lineage>
</organism>
<protein>
    <submittedName>
        <fullName evidence="1">Uncharacterized protein</fullName>
    </submittedName>
</protein>
<dbReference type="AlphaFoldDB" id="A0A6C0ICX8"/>
<sequence length="346" mass="41119">MRIVALSSPVKSAYYGQDKREATHTIQQYALSKDIFRVSNKMLLHVPDSSVYEYKKLTIHLDNGVVHECKENEWIQLILTMEKKNVCSDFDINIVYFINTLVNNTTYLFLMKAQLTHLLSTGLMEHAHLYIECCGTDPQFIFHVENIMSSQRMHNITVNMHPENNHEYFGIHRVWQLHQDYTGDPHHHITLYFHSKGISHYTFTKENAYPEYVKKIFDKVIVPWEKVLSIFEKEHHIDKIGYAYHPCGFIWYNFWWVRGSYCRKLERPIRTDRRHYYEDYIGRQPRDQNNPIFQQTERLETPNTHEWYHISCENCYGLVIPHPCCGEEVTVTLNKSVGHNDSIAMK</sequence>
<reference evidence="1" key="1">
    <citation type="journal article" date="2020" name="Nature">
        <title>Giant virus diversity and host interactions through global metagenomics.</title>
        <authorList>
            <person name="Schulz F."/>
            <person name="Roux S."/>
            <person name="Paez-Espino D."/>
            <person name="Jungbluth S."/>
            <person name="Walsh D.A."/>
            <person name="Denef V.J."/>
            <person name="McMahon K.D."/>
            <person name="Konstantinidis K.T."/>
            <person name="Eloe-Fadrosh E.A."/>
            <person name="Kyrpides N.C."/>
            <person name="Woyke T."/>
        </authorList>
    </citation>
    <scope>NUCLEOTIDE SEQUENCE</scope>
    <source>
        <strain evidence="1">GVMAG-M-3300023184-71</strain>
    </source>
</reference>
<accession>A0A6C0ICX8</accession>
<dbReference type="EMBL" id="MN740156">
    <property type="protein sequence ID" value="QHT90619.1"/>
    <property type="molecule type" value="Genomic_DNA"/>
</dbReference>
<name>A0A6C0ICX8_9ZZZZ</name>
<proteinExistence type="predicted"/>